<dbReference type="AlphaFoldDB" id="A0A4R5TT95"/>
<dbReference type="Proteomes" id="UP000294796">
    <property type="component" value="Unassembled WGS sequence"/>
</dbReference>
<evidence type="ECO:0000256" key="3">
    <source>
        <dbReference type="ARBA" id="ARBA00023136"/>
    </source>
</evidence>
<dbReference type="SUPFAM" id="SSF103515">
    <property type="entry name" value="Autotransporter"/>
    <property type="match status" value="1"/>
</dbReference>
<evidence type="ECO:0000256" key="1">
    <source>
        <dbReference type="ARBA" id="ARBA00004370"/>
    </source>
</evidence>
<keyword evidence="3" id="KW-0472">Membrane</keyword>
<feature type="chain" id="PRO_5020918759" evidence="4">
    <location>
        <begin position="23"/>
        <end position="278"/>
    </location>
</feature>
<gene>
    <name evidence="6" type="ORF">E2F46_08450</name>
</gene>
<dbReference type="RefSeq" id="WP_133321646.1">
    <property type="nucleotide sequence ID" value="NZ_SMTF01000005.1"/>
</dbReference>
<name>A0A4R5TT95_9GAMM</name>
<dbReference type="InterPro" id="IPR036709">
    <property type="entry name" value="Autotransporte_beta_dom_sf"/>
</dbReference>
<feature type="signal peptide" evidence="4">
    <location>
        <begin position="1"/>
        <end position="22"/>
    </location>
</feature>
<dbReference type="InterPro" id="IPR027385">
    <property type="entry name" value="Beta-barrel_OMP"/>
</dbReference>
<feature type="domain" description="Outer membrane protein beta-barrel" evidence="5">
    <location>
        <begin position="11"/>
        <end position="278"/>
    </location>
</feature>
<sequence length="278" mass="29797">MKHTLALGIGLAVAATAAPAFAQSADGWTGGYVGGHVGRASKPDDGEDRFLFDTNLDGNFNDVVRTAAGADAFSPGFCNGVAEGATPAEGCRGNSGGADWGLRAGYDWQVGDAWVFGVVGEYAMNDIRDGVTAYSTTPAFYTMLRKVDHMYAIRARGGFAFGERGENLVYATAGPARARVENVHLTSNGVNTFTDSGDHTVSGRQWGVGYERLIGDNFSIGVEYLMTELRDRDYRVRASGPAPATNPFILVDADGTDFRRSDEDLDFDSLRVTASWRF</sequence>
<dbReference type="Pfam" id="PF13505">
    <property type="entry name" value="OMP_b-brl"/>
    <property type="match status" value="1"/>
</dbReference>
<evidence type="ECO:0000313" key="6">
    <source>
        <dbReference type="EMBL" id="TDK24313.1"/>
    </source>
</evidence>
<evidence type="ECO:0000256" key="2">
    <source>
        <dbReference type="ARBA" id="ARBA00022729"/>
    </source>
</evidence>
<dbReference type="Gene3D" id="2.40.160.20">
    <property type="match status" value="1"/>
</dbReference>
<evidence type="ECO:0000256" key="4">
    <source>
        <dbReference type="SAM" id="SignalP"/>
    </source>
</evidence>
<dbReference type="PANTHER" id="PTHR34001">
    <property type="entry name" value="BLL7405 PROTEIN"/>
    <property type="match status" value="1"/>
</dbReference>
<protein>
    <submittedName>
        <fullName evidence="6">Porin family protein</fullName>
    </submittedName>
</protein>
<dbReference type="InterPro" id="IPR051692">
    <property type="entry name" value="OMP-like"/>
</dbReference>
<proteinExistence type="predicted"/>
<dbReference type="PANTHER" id="PTHR34001:SF3">
    <property type="entry name" value="BLL7405 PROTEIN"/>
    <property type="match status" value="1"/>
</dbReference>
<comment type="caution">
    <text evidence="6">The sequence shown here is derived from an EMBL/GenBank/DDBJ whole genome shotgun (WGS) entry which is preliminary data.</text>
</comment>
<evidence type="ECO:0000313" key="7">
    <source>
        <dbReference type="Proteomes" id="UP000294796"/>
    </source>
</evidence>
<dbReference type="OrthoDB" id="9815357at2"/>
<reference evidence="6 7" key="1">
    <citation type="submission" date="2019-03" db="EMBL/GenBank/DDBJ databases">
        <title>Luteimonas zhaokaii sp.nov., isolated from the rectal contents of Plateau pika in Yushu, Qinghai Province, China.</title>
        <authorList>
            <person name="Zhang G."/>
        </authorList>
    </citation>
    <scope>NUCLEOTIDE SEQUENCE [LARGE SCALE GENOMIC DNA]</scope>
    <source>
        <strain evidence="6 7">B9</strain>
    </source>
</reference>
<comment type="subcellular location">
    <subcellularLocation>
        <location evidence="1">Membrane</location>
    </subcellularLocation>
</comment>
<keyword evidence="7" id="KW-1185">Reference proteome</keyword>
<dbReference type="GO" id="GO:0016020">
    <property type="term" value="C:membrane"/>
    <property type="evidence" value="ECO:0007669"/>
    <property type="project" value="UniProtKB-SubCell"/>
</dbReference>
<evidence type="ECO:0000259" key="5">
    <source>
        <dbReference type="Pfam" id="PF13505"/>
    </source>
</evidence>
<accession>A0A4R5TT95</accession>
<keyword evidence="2 4" id="KW-0732">Signal</keyword>
<organism evidence="6 7">
    <name type="scientific">Luteimonas aestuarii</name>
    <dbReference type="NCBI Taxonomy" id="453837"/>
    <lineage>
        <taxon>Bacteria</taxon>
        <taxon>Pseudomonadati</taxon>
        <taxon>Pseudomonadota</taxon>
        <taxon>Gammaproteobacteria</taxon>
        <taxon>Lysobacterales</taxon>
        <taxon>Lysobacteraceae</taxon>
        <taxon>Luteimonas</taxon>
    </lineage>
</organism>
<dbReference type="EMBL" id="SMTF01000005">
    <property type="protein sequence ID" value="TDK24313.1"/>
    <property type="molecule type" value="Genomic_DNA"/>
</dbReference>